<reference evidence="1" key="1">
    <citation type="submission" date="2024-05" db="EMBL/GenBank/DDBJ databases">
        <title>Planctomycetes of the genus Singulisphaera possess chitinolytic capabilities.</title>
        <authorList>
            <person name="Ivanova A."/>
        </authorList>
    </citation>
    <scope>NUCLEOTIDE SEQUENCE</scope>
    <source>
        <strain evidence="1">Ch08T</strain>
    </source>
</reference>
<dbReference type="AlphaFoldDB" id="A0AAU7C8W5"/>
<proteinExistence type="predicted"/>
<name>A0AAU7C8W5_9BACT</name>
<dbReference type="EMBL" id="CP155447">
    <property type="protein sequence ID" value="XBH01563.1"/>
    <property type="molecule type" value="Genomic_DNA"/>
</dbReference>
<evidence type="ECO:0000313" key="1">
    <source>
        <dbReference type="EMBL" id="XBH01563.1"/>
    </source>
</evidence>
<dbReference type="RefSeq" id="WP_406694302.1">
    <property type="nucleotide sequence ID" value="NZ_CP155447.1"/>
</dbReference>
<gene>
    <name evidence="1" type="ORF">V5E97_24825</name>
</gene>
<organism evidence="1">
    <name type="scientific">Singulisphaera sp. Ch08</name>
    <dbReference type="NCBI Taxonomy" id="3120278"/>
    <lineage>
        <taxon>Bacteria</taxon>
        <taxon>Pseudomonadati</taxon>
        <taxon>Planctomycetota</taxon>
        <taxon>Planctomycetia</taxon>
        <taxon>Isosphaerales</taxon>
        <taxon>Isosphaeraceae</taxon>
        <taxon>Singulisphaera</taxon>
    </lineage>
</organism>
<accession>A0AAU7C8W5</accession>
<sequence>MIEKRFSQFRSNFAVTPVYLKNVTRIQGIMAAYFFALVAQTLMERELRQGMAAAKLKSLPLYSEGPGVLTPHDASGD</sequence>
<protein>
    <recommendedName>
        <fullName evidence="2">Transposase</fullName>
    </recommendedName>
</protein>
<evidence type="ECO:0008006" key="2">
    <source>
        <dbReference type="Google" id="ProtNLM"/>
    </source>
</evidence>